<evidence type="ECO:0000313" key="4">
    <source>
        <dbReference type="EMBL" id="PPQ33362.1"/>
    </source>
</evidence>
<name>A0A2S6NFE5_RHOGL</name>
<organism evidence="4 5">
    <name type="scientific">Rhodopila globiformis</name>
    <name type="common">Rhodopseudomonas globiformis</name>
    <dbReference type="NCBI Taxonomy" id="1071"/>
    <lineage>
        <taxon>Bacteria</taxon>
        <taxon>Pseudomonadati</taxon>
        <taxon>Pseudomonadota</taxon>
        <taxon>Alphaproteobacteria</taxon>
        <taxon>Acetobacterales</taxon>
        <taxon>Acetobacteraceae</taxon>
        <taxon>Rhodopila</taxon>
    </lineage>
</organism>
<comment type="caution">
    <text evidence="4">The sequence shown here is derived from an EMBL/GenBank/DDBJ whole genome shotgun (WGS) entry which is preliminary data.</text>
</comment>
<proteinExistence type="predicted"/>
<accession>A0A2S6NFE5</accession>
<dbReference type="Pfam" id="PF06812">
    <property type="entry name" value="ImpA_N"/>
    <property type="match status" value="1"/>
</dbReference>
<gene>
    <name evidence="4" type="ORF">CCS01_14610</name>
</gene>
<protein>
    <recommendedName>
        <fullName evidence="3">ImpA N-terminal domain-containing protein</fullName>
    </recommendedName>
</protein>
<dbReference type="Proteomes" id="UP000239724">
    <property type="component" value="Unassembled WGS sequence"/>
</dbReference>
<keyword evidence="5" id="KW-1185">Reference proteome</keyword>
<dbReference type="PANTHER" id="PTHR37951:SF1">
    <property type="entry name" value="TYPE VI SECRETION SYSTEM COMPONENT TSSA1"/>
    <property type="match status" value="1"/>
</dbReference>
<dbReference type="PANTHER" id="PTHR37951">
    <property type="entry name" value="CYTOPLASMIC PROTEIN-RELATED"/>
    <property type="match status" value="1"/>
</dbReference>
<dbReference type="InterPro" id="IPR017740">
    <property type="entry name" value="TssA-like"/>
</dbReference>
<evidence type="ECO:0000256" key="2">
    <source>
        <dbReference type="SAM" id="MobiDB-lite"/>
    </source>
</evidence>
<dbReference type="AlphaFoldDB" id="A0A2S6NFE5"/>
<dbReference type="InterPro" id="IPR010657">
    <property type="entry name" value="ImpA_N"/>
</dbReference>
<evidence type="ECO:0000256" key="1">
    <source>
        <dbReference type="SAM" id="Coils"/>
    </source>
</evidence>
<dbReference type="EMBL" id="NHRY01000148">
    <property type="protein sequence ID" value="PPQ33362.1"/>
    <property type="molecule type" value="Genomic_DNA"/>
</dbReference>
<feature type="region of interest" description="Disordered" evidence="2">
    <location>
        <begin position="1"/>
        <end position="26"/>
    </location>
</feature>
<evidence type="ECO:0000313" key="5">
    <source>
        <dbReference type="Proteomes" id="UP000239724"/>
    </source>
</evidence>
<sequence length="399" mass="43216">MEARGPVDQDETASRQGTKGPGILNLPEGFDLDALLAPISPDAPQGIDVREDRSAQLLYNRMRDARSEARAVERELESYDTGMSASPPDPAPLWRMLRDLGTQLLTERTKDLEIAAWLTESLVRSNGLRGLAAGSHLIEGLATRYWDVLYPSPDEYGMETRVAPLAGLCGRGGAGTLAAPLFRLVLFRRPDGSPVALYQYQASARLPTMEPAVRQQRIDAGIIPFEDLENDARTVGRASLAELSSDAAVALASWSAMAAVIDAKAGADAPAMSSVRDIIQELGQIAGRYVPQVAHADSSAVMDVNAHAEAPDQPALPSLSSQLSSPQNLTRDSALQILDTISDFFRRTEPHSPLSYTLAEAVRRARMPWLELLDEVIADRSSRDAFLTNLGIRPPPSNE</sequence>
<feature type="domain" description="ImpA N-terminal" evidence="3">
    <location>
        <begin position="36"/>
        <end position="169"/>
    </location>
</feature>
<dbReference type="NCBIfam" id="TIGR03363">
    <property type="entry name" value="VI_chp_8"/>
    <property type="match status" value="1"/>
</dbReference>
<feature type="coiled-coil region" evidence="1">
    <location>
        <begin position="55"/>
        <end position="82"/>
    </location>
</feature>
<keyword evidence="1" id="KW-0175">Coiled coil</keyword>
<reference evidence="4 5" key="1">
    <citation type="journal article" date="2018" name="Arch. Microbiol.">
        <title>New insights into the metabolic potential of the phototrophic purple bacterium Rhodopila globiformis DSM 161(T) from its draft genome sequence and evidence for a vanadium-dependent nitrogenase.</title>
        <authorList>
            <person name="Imhoff J.F."/>
            <person name="Rahn T."/>
            <person name="Kunzel S."/>
            <person name="Neulinger S.C."/>
        </authorList>
    </citation>
    <scope>NUCLEOTIDE SEQUENCE [LARGE SCALE GENOMIC DNA]</scope>
    <source>
        <strain evidence="4 5">DSM 161</strain>
    </source>
</reference>
<evidence type="ECO:0000259" key="3">
    <source>
        <dbReference type="Pfam" id="PF06812"/>
    </source>
</evidence>